<feature type="transmembrane region" description="Helical" evidence="1">
    <location>
        <begin position="110"/>
        <end position="127"/>
    </location>
</feature>
<reference evidence="2 3" key="1">
    <citation type="submission" date="2016-04" db="EMBL/GenBank/DDBJ databases">
        <title>Complete genome sequence of Thermococcus chitonophagus type strain GC74.</title>
        <authorList>
            <person name="Oger P.M."/>
        </authorList>
    </citation>
    <scope>NUCLEOTIDE SEQUENCE [LARGE SCALE GENOMIC DNA]</scope>
    <source>
        <strain evidence="2 3">GC74</strain>
    </source>
</reference>
<feature type="transmembrane region" description="Helical" evidence="1">
    <location>
        <begin position="165"/>
        <end position="184"/>
    </location>
</feature>
<feature type="transmembrane region" description="Helical" evidence="1">
    <location>
        <begin position="34"/>
        <end position="58"/>
    </location>
</feature>
<dbReference type="RefSeq" id="WP_068577615.1">
    <property type="nucleotide sequence ID" value="NZ_CP015193.1"/>
</dbReference>
<dbReference type="GeneID" id="33322838"/>
<keyword evidence="1" id="KW-0472">Membrane</keyword>
<dbReference type="OrthoDB" id="385407at2157"/>
<gene>
    <name evidence="2" type="ORF">A3L04_09615</name>
</gene>
<proteinExistence type="predicted"/>
<accession>A0A2Z2N8D1</accession>
<protein>
    <submittedName>
        <fullName evidence="2">Uncharacterized protein</fullName>
    </submittedName>
</protein>
<feature type="transmembrane region" description="Helical" evidence="1">
    <location>
        <begin position="139"/>
        <end position="159"/>
    </location>
</feature>
<feature type="transmembrane region" description="Helical" evidence="1">
    <location>
        <begin position="64"/>
        <end position="80"/>
    </location>
</feature>
<organism evidence="2 3">
    <name type="scientific">Thermococcus chitonophagus</name>
    <dbReference type="NCBI Taxonomy" id="54262"/>
    <lineage>
        <taxon>Archaea</taxon>
        <taxon>Methanobacteriati</taxon>
        <taxon>Methanobacteriota</taxon>
        <taxon>Thermococci</taxon>
        <taxon>Thermococcales</taxon>
        <taxon>Thermococcaceae</taxon>
        <taxon>Thermococcus</taxon>
    </lineage>
</organism>
<evidence type="ECO:0000256" key="1">
    <source>
        <dbReference type="SAM" id="Phobius"/>
    </source>
</evidence>
<dbReference type="AlphaFoldDB" id="A0A2Z2N8D1"/>
<dbReference type="EMBL" id="CP015193">
    <property type="protein sequence ID" value="ASJ17307.1"/>
    <property type="molecule type" value="Genomic_DNA"/>
</dbReference>
<keyword evidence="3" id="KW-1185">Reference proteome</keyword>
<sequence length="272" mass="30257">MNYLKIIISLVSSYYLYKLLSNIQLLMKMLSLGLSILGIPLSAEAFLALILGMIAIGLSFSKTLYSTVSITFMIYILVWIGQSSGTIGAISPIFSSIFSTFFPQVSVREILLITILLILAYFVDIHAKYEKIGLPTEEGLVSLGFIALVVLGDYFLSATLTYPKLPSLSLVVLLPLLGLGLYVLSQGRERDIRTVVKVKTNIIMEVVPRGRKLIVIPKKGPIGTKVLEFKGVFDEIVLLKDGREVRIKKVLESFDDNGVRWILYSNEETEDI</sequence>
<name>A0A2Z2N8D1_9EURY</name>
<evidence type="ECO:0000313" key="3">
    <source>
        <dbReference type="Proteomes" id="UP000250189"/>
    </source>
</evidence>
<feature type="transmembrane region" description="Helical" evidence="1">
    <location>
        <begin position="6"/>
        <end position="27"/>
    </location>
</feature>
<keyword evidence="1" id="KW-1133">Transmembrane helix</keyword>
<keyword evidence="1" id="KW-0812">Transmembrane</keyword>
<evidence type="ECO:0000313" key="2">
    <source>
        <dbReference type="EMBL" id="ASJ17307.1"/>
    </source>
</evidence>
<dbReference type="Proteomes" id="UP000250189">
    <property type="component" value="Chromosome"/>
</dbReference>